<organism evidence="2 3">
    <name type="scientific">Mollisia scopiformis</name>
    <name type="common">Conifer needle endophyte fungus</name>
    <name type="synonym">Phialocephala scopiformis</name>
    <dbReference type="NCBI Taxonomy" id="149040"/>
    <lineage>
        <taxon>Eukaryota</taxon>
        <taxon>Fungi</taxon>
        <taxon>Dikarya</taxon>
        <taxon>Ascomycota</taxon>
        <taxon>Pezizomycotina</taxon>
        <taxon>Leotiomycetes</taxon>
        <taxon>Helotiales</taxon>
        <taxon>Mollisiaceae</taxon>
        <taxon>Mollisia</taxon>
    </lineage>
</organism>
<keyword evidence="1" id="KW-0175">Coiled coil</keyword>
<dbReference type="Proteomes" id="UP000070700">
    <property type="component" value="Unassembled WGS sequence"/>
</dbReference>
<gene>
    <name evidence="2" type="ORF">LY89DRAFT_178423</name>
</gene>
<accession>A0A194XT25</accession>
<name>A0A194XT25_MOLSC</name>
<feature type="coiled-coil region" evidence="1">
    <location>
        <begin position="4"/>
        <end position="38"/>
    </location>
</feature>
<dbReference type="InParanoid" id="A0A194XT25"/>
<dbReference type="GeneID" id="28815320"/>
<dbReference type="EMBL" id="KQ947405">
    <property type="protein sequence ID" value="KUJ23296.1"/>
    <property type="molecule type" value="Genomic_DNA"/>
</dbReference>
<evidence type="ECO:0000313" key="3">
    <source>
        <dbReference type="Proteomes" id="UP000070700"/>
    </source>
</evidence>
<dbReference type="RefSeq" id="XP_018077651.1">
    <property type="nucleotide sequence ID" value="XM_018205594.1"/>
</dbReference>
<evidence type="ECO:0000313" key="2">
    <source>
        <dbReference type="EMBL" id="KUJ23296.1"/>
    </source>
</evidence>
<evidence type="ECO:0000256" key="1">
    <source>
        <dbReference type="SAM" id="Coils"/>
    </source>
</evidence>
<proteinExistence type="predicted"/>
<reference evidence="2 3" key="1">
    <citation type="submission" date="2015-10" db="EMBL/GenBank/DDBJ databases">
        <title>Full genome of DAOMC 229536 Phialocephala scopiformis, a fungal endophyte of spruce producing the potent anti-insectan compound rugulosin.</title>
        <authorList>
            <consortium name="DOE Joint Genome Institute"/>
            <person name="Walker A.K."/>
            <person name="Frasz S.L."/>
            <person name="Seifert K.A."/>
            <person name="Miller J.D."/>
            <person name="Mondo S.J."/>
            <person name="Labutti K."/>
            <person name="Lipzen A."/>
            <person name="Dockter R."/>
            <person name="Kennedy M."/>
            <person name="Grigoriev I.V."/>
            <person name="Spatafora J.W."/>
        </authorList>
    </citation>
    <scope>NUCLEOTIDE SEQUENCE [LARGE SCALE GENOMIC DNA]</scope>
    <source>
        <strain evidence="2 3">CBS 120377</strain>
    </source>
</reference>
<sequence>MQHLASTIANFIQVQNNLEEARSEVARMQNELELSNTYIVRLISDQAVAAHVVELYSAAEQIRREGDARVCDSLC</sequence>
<dbReference type="KEGG" id="psco:LY89DRAFT_178423"/>
<keyword evidence="3" id="KW-1185">Reference proteome</keyword>
<protein>
    <submittedName>
        <fullName evidence="2">Uncharacterized protein</fullName>
    </submittedName>
</protein>
<dbReference type="AlphaFoldDB" id="A0A194XT25"/>